<accession>A0A1Z4LHR7</accession>
<organism evidence="1 2">
    <name type="scientific">Calothrix parasitica NIES-267</name>
    <dbReference type="NCBI Taxonomy" id="1973488"/>
    <lineage>
        <taxon>Bacteria</taxon>
        <taxon>Bacillati</taxon>
        <taxon>Cyanobacteriota</taxon>
        <taxon>Cyanophyceae</taxon>
        <taxon>Nostocales</taxon>
        <taxon>Calotrichaceae</taxon>
        <taxon>Calothrix</taxon>
    </lineage>
</organism>
<proteinExistence type="predicted"/>
<dbReference type="AlphaFoldDB" id="A0A1Z4LHR7"/>
<dbReference type="Proteomes" id="UP000218418">
    <property type="component" value="Chromosome"/>
</dbReference>
<name>A0A1Z4LHR7_9CYAN</name>
<evidence type="ECO:0000313" key="1">
    <source>
        <dbReference type="EMBL" id="BAY80771.1"/>
    </source>
</evidence>
<dbReference type="EMBL" id="AP018227">
    <property type="protein sequence ID" value="BAY80771.1"/>
    <property type="molecule type" value="Genomic_DNA"/>
</dbReference>
<keyword evidence="2" id="KW-1185">Reference proteome</keyword>
<gene>
    <name evidence="1" type="ORF">NIES267_02360</name>
</gene>
<protein>
    <submittedName>
        <fullName evidence="1">Uncharacterized protein</fullName>
    </submittedName>
</protein>
<sequence>MSNSSVFRLGFVPQPNRNLLGKLCETSQSLSKPPVMPKLDKNAKYA</sequence>
<reference evidence="1 2" key="1">
    <citation type="submission" date="2017-06" db="EMBL/GenBank/DDBJ databases">
        <title>Genome sequencing of cyanobaciteial culture collection at National Institute for Environmental Studies (NIES).</title>
        <authorList>
            <person name="Hirose Y."/>
            <person name="Shimura Y."/>
            <person name="Fujisawa T."/>
            <person name="Nakamura Y."/>
            <person name="Kawachi M."/>
        </authorList>
    </citation>
    <scope>NUCLEOTIDE SEQUENCE [LARGE SCALE GENOMIC DNA]</scope>
    <source>
        <strain evidence="1 2">NIES-267</strain>
    </source>
</reference>
<evidence type="ECO:0000313" key="2">
    <source>
        <dbReference type="Proteomes" id="UP000218418"/>
    </source>
</evidence>